<dbReference type="GO" id="GO:0006450">
    <property type="term" value="P:regulation of translational fidelity"/>
    <property type="evidence" value="ECO:0007669"/>
    <property type="project" value="InterPro"/>
</dbReference>
<proteinExistence type="predicted"/>
<dbReference type="InterPro" id="IPR036113">
    <property type="entry name" value="Asp/Glu-ADT_sf_sub_c"/>
</dbReference>
<gene>
    <name evidence="2" type="ORF">COV08_00185</name>
</gene>
<evidence type="ECO:0000256" key="1">
    <source>
        <dbReference type="SAM" id="MobiDB-lite"/>
    </source>
</evidence>
<dbReference type="SUPFAM" id="SSF141000">
    <property type="entry name" value="Glu-tRNAGln amidotransferase C subunit"/>
    <property type="match status" value="1"/>
</dbReference>
<name>A0A2H0RIS7_9BACT</name>
<accession>A0A2H0RIS7</accession>
<evidence type="ECO:0000313" key="3">
    <source>
        <dbReference type="Proteomes" id="UP000230431"/>
    </source>
</evidence>
<sequence>MLERQDIDHLAALSRLDIAPEERDRLRVDLEAILGYVSELSRAVLPADLAADKRPADFPHRNALRPDREPLPGGENTAAILSQAPAMKDNYLVVKKILDN</sequence>
<reference evidence="2 3" key="1">
    <citation type="submission" date="2017-09" db="EMBL/GenBank/DDBJ databases">
        <title>Depth-based differentiation of microbial function through sediment-hosted aquifers and enrichment of novel symbionts in the deep terrestrial subsurface.</title>
        <authorList>
            <person name="Probst A.J."/>
            <person name="Ladd B."/>
            <person name="Jarett J.K."/>
            <person name="Geller-Mcgrath D.E."/>
            <person name="Sieber C.M."/>
            <person name="Emerson J.B."/>
            <person name="Anantharaman K."/>
            <person name="Thomas B.C."/>
            <person name="Malmstrom R."/>
            <person name="Stieglmeier M."/>
            <person name="Klingl A."/>
            <person name="Woyke T."/>
            <person name="Ryan C.M."/>
            <person name="Banfield J.F."/>
        </authorList>
    </citation>
    <scope>NUCLEOTIDE SEQUENCE [LARGE SCALE GENOMIC DNA]</scope>
    <source>
        <strain evidence="2">CG10_big_fil_rev_8_21_14_0_10_49_38</strain>
    </source>
</reference>
<feature type="compositionally biased region" description="Basic and acidic residues" evidence="1">
    <location>
        <begin position="56"/>
        <end position="70"/>
    </location>
</feature>
<dbReference type="InterPro" id="IPR003837">
    <property type="entry name" value="GatC"/>
</dbReference>
<evidence type="ECO:0000313" key="2">
    <source>
        <dbReference type="EMBL" id="PIR46340.1"/>
    </source>
</evidence>
<dbReference type="AlphaFoldDB" id="A0A2H0RIS7"/>
<evidence type="ECO:0008006" key="4">
    <source>
        <dbReference type="Google" id="ProtNLM"/>
    </source>
</evidence>
<protein>
    <recommendedName>
        <fullName evidence="4">Asp/Glu-ADT subunit C</fullName>
    </recommendedName>
</protein>
<comment type="caution">
    <text evidence="2">The sequence shown here is derived from an EMBL/GenBank/DDBJ whole genome shotgun (WGS) entry which is preliminary data.</text>
</comment>
<dbReference type="EMBL" id="PCYK01000003">
    <property type="protein sequence ID" value="PIR46340.1"/>
    <property type="molecule type" value="Genomic_DNA"/>
</dbReference>
<dbReference type="Proteomes" id="UP000230431">
    <property type="component" value="Unassembled WGS sequence"/>
</dbReference>
<organism evidence="2 3">
    <name type="scientific">Candidatus Vogelbacteria bacterium CG10_big_fil_rev_8_21_14_0_10_49_38</name>
    <dbReference type="NCBI Taxonomy" id="1975043"/>
    <lineage>
        <taxon>Bacteria</taxon>
        <taxon>Candidatus Vogeliibacteriota</taxon>
    </lineage>
</organism>
<feature type="region of interest" description="Disordered" evidence="1">
    <location>
        <begin position="56"/>
        <end position="76"/>
    </location>
</feature>
<dbReference type="Pfam" id="PF02686">
    <property type="entry name" value="GatC"/>
    <property type="match status" value="1"/>
</dbReference>
<dbReference type="Gene3D" id="1.10.20.60">
    <property type="entry name" value="Glu-tRNAGln amidotransferase C subunit, N-terminal domain"/>
    <property type="match status" value="1"/>
</dbReference>